<dbReference type="AlphaFoldDB" id="A0A846MQN2"/>
<organism evidence="1 2">
    <name type="scientific">Thermonema lapsum</name>
    <dbReference type="NCBI Taxonomy" id="28195"/>
    <lineage>
        <taxon>Bacteria</taxon>
        <taxon>Pseudomonadati</taxon>
        <taxon>Bacteroidota</taxon>
        <taxon>Cytophagia</taxon>
        <taxon>Cytophagales</taxon>
        <taxon>Thermonemataceae</taxon>
        <taxon>Thermonema</taxon>
    </lineage>
</organism>
<dbReference type="EMBL" id="JAASRN010000002">
    <property type="protein sequence ID" value="NIK73958.1"/>
    <property type="molecule type" value="Genomic_DNA"/>
</dbReference>
<sequence>MKHKLKYFAGIDVQINRGCCYYIIEQNKKYVASGWVKENIPQTLRTLLLQVSNNRPDKIAVGIDAPRMPITKWRNRYFDRKMNSWIEKPKQSFGRECEAIIKAYNIANPQWTKTLAESPQWMKLGYNIFSALEDFKHVYEVFPSASYKMLEKENLTYELCLNHFISGIKDMLDASVAAITVYEFVNGRGCEVGGEDGLGTIVLPRRLEDKRLYETG</sequence>
<accession>A0A846MQN2</accession>
<keyword evidence="2" id="KW-1185">Reference proteome</keyword>
<evidence type="ECO:0000313" key="1">
    <source>
        <dbReference type="EMBL" id="NIK73958.1"/>
    </source>
</evidence>
<reference evidence="1 2" key="1">
    <citation type="submission" date="2020-03" db="EMBL/GenBank/DDBJ databases">
        <title>Genomic Encyclopedia of Type Strains, Phase IV (KMG-IV): sequencing the most valuable type-strain genomes for metagenomic binning, comparative biology and taxonomic classification.</title>
        <authorList>
            <person name="Goeker M."/>
        </authorList>
    </citation>
    <scope>NUCLEOTIDE SEQUENCE [LARGE SCALE GENOMIC DNA]</scope>
    <source>
        <strain evidence="1 2">DSM 5718</strain>
    </source>
</reference>
<gene>
    <name evidence="1" type="ORF">FHS56_001471</name>
</gene>
<evidence type="ECO:0000313" key="2">
    <source>
        <dbReference type="Proteomes" id="UP000537126"/>
    </source>
</evidence>
<protein>
    <submittedName>
        <fullName evidence="1">Putative nuclease with RNAse H fold</fullName>
    </submittedName>
</protein>
<comment type="caution">
    <text evidence="1">The sequence shown here is derived from an EMBL/GenBank/DDBJ whole genome shotgun (WGS) entry which is preliminary data.</text>
</comment>
<dbReference type="Proteomes" id="UP000537126">
    <property type="component" value="Unassembled WGS sequence"/>
</dbReference>
<proteinExistence type="predicted"/>
<dbReference type="RefSeq" id="WP_166919209.1">
    <property type="nucleotide sequence ID" value="NZ_JAASRN010000002.1"/>
</dbReference>
<name>A0A846MQN2_9BACT</name>